<accession>A0A6L2L4H5</accession>
<dbReference type="AlphaFoldDB" id="A0A6L2L4H5"/>
<sequence length="109" mass="12837">MLAAIIVVDESEFLEVEAQLDLHRSILYDHTQCLDALPPTLFKGYDRDLRELYTSSREVRDEIYSQHYRLRSLKQERERATVTFGAIWRPVLALESWAGHVDAQRAEMW</sequence>
<organism evidence="1">
    <name type="scientific">Tanacetum cinerariifolium</name>
    <name type="common">Dalmatian daisy</name>
    <name type="synonym">Chrysanthemum cinerariifolium</name>
    <dbReference type="NCBI Taxonomy" id="118510"/>
    <lineage>
        <taxon>Eukaryota</taxon>
        <taxon>Viridiplantae</taxon>
        <taxon>Streptophyta</taxon>
        <taxon>Embryophyta</taxon>
        <taxon>Tracheophyta</taxon>
        <taxon>Spermatophyta</taxon>
        <taxon>Magnoliopsida</taxon>
        <taxon>eudicotyledons</taxon>
        <taxon>Gunneridae</taxon>
        <taxon>Pentapetalae</taxon>
        <taxon>asterids</taxon>
        <taxon>campanulids</taxon>
        <taxon>Asterales</taxon>
        <taxon>Asteraceae</taxon>
        <taxon>Asteroideae</taxon>
        <taxon>Anthemideae</taxon>
        <taxon>Anthemidinae</taxon>
        <taxon>Tanacetum</taxon>
    </lineage>
</organism>
<reference evidence="1" key="1">
    <citation type="journal article" date="2019" name="Sci. Rep.">
        <title>Draft genome of Tanacetum cinerariifolium, the natural source of mosquito coil.</title>
        <authorList>
            <person name="Yamashiro T."/>
            <person name="Shiraishi A."/>
            <person name="Satake H."/>
            <person name="Nakayama K."/>
        </authorList>
    </citation>
    <scope>NUCLEOTIDE SEQUENCE</scope>
</reference>
<comment type="caution">
    <text evidence="1">The sequence shown here is derived from an EMBL/GenBank/DDBJ whole genome shotgun (WGS) entry which is preliminary data.</text>
</comment>
<dbReference type="EMBL" id="BKCJ010003712">
    <property type="protein sequence ID" value="GEU56731.1"/>
    <property type="molecule type" value="Genomic_DNA"/>
</dbReference>
<proteinExistence type="predicted"/>
<gene>
    <name evidence="1" type="ORF">Tci_028709</name>
</gene>
<name>A0A6L2L4H5_TANCI</name>
<protein>
    <submittedName>
        <fullName evidence="1">Uncharacterized protein</fullName>
    </submittedName>
</protein>
<evidence type="ECO:0000313" key="1">
    <source>
        <dbReference type="EMBL" id="GEU56731.1"/>
    </source>
</evidence>